<gene>
    <name evidence="1" type="ORF">PYW08_007406</name>
</gene>
<proteinExistence type="predicted"/>
<organism evidence="1 2">
    <name type="scientific">Mythimna loreyi</name>
    <dbReference type="NCBI Taxonomy" id="667449"/>
    <lineage>
        <taxon>Eukaryota</taxon>
        <taxon>Metazoa</taxon>
        <taxon>Ecdysozoa</taxon>
        <taxon>Arthropoda</taxon>
        <taxon>Hexapoda</taxon>
        <taxon>Insecta</taxon>
        <taxon>Pterygota</taxon>
        <taxon>Neoptera</taxon>
        <taxon>Endopterygota</taxon>
        <taxon>Lepidoptera</taxon>
        <taxon>Glossata</taxon>
        <taxon>Ditrysia</taxon>
        <taxon>Noctuoidea</taxon>
        <taxon>Noctuidae</taxon>
        <taxon>Noctuinae</taxon>
        <taxon>Hadenini</taxon>
        <taxon>Mythimna</taxon>
    </lineage>
</organism>
<reference evidence="1" key="1">
    <citation type="submission" date="2023-03" db="EMBL/GenBank/DDBJ databases">
        <title>Chromosome-level genomes of two armyworms, Mythimna separata and Mythimna loreyi, provide insights into the biosynthesis and reception of sex pheromones.</title>
        <authorList>
            <person name="Zhao H."/>
        </authorList>
    </citation>
    <scope>NUCLEOTIDE SEQUENCE</scope>
    <source>
        <strain evidence="1">BeijingLab</strain>
    </source>
</reference>
<dbReference type="Proteomes" id="UP001231649">
    <property type="component" value="Chromosome 20"/>
</dbReference>
<comment type="caution">
    <text evidence="1">The sequence shown here is derived from an EMBL/GenBank/DDBJ whole genome shotgun (WGS) entry which is preliminary data.</text>
</comment>
<sequence length="287" mass="33625">MEGGDYGEMPKNSTLNTAVQLINEVMYTPVLWNRYHNEYNNRAAMDNEWERIAEVLKKDKDFVKQKWRNLRDQFQREMKKVKVPFDNPTKPYIHYYRGKWIYFEQMLFLREGMAKPNSRFSSSPEIEIHDEDIVKEEIIVFEDSNDVFAEQASMYNSESDNYETRLSETAKSAENPPYMTNGLLIQPKIEIIDDDQTENRVSKRQAETNTEPEVAPKIKKISVADASSNTEDSFEIDDDLHFVKSLVPFLRKLSPVRKLLVRNEIQNLLIRESLCTNCNFGKKSSNL</sequence>
<dbReference type="EMBL" id="CM056796">
    <property type="protein sequence ID" value="KAJ8713786.1"/>
    <property type="molecule type" value="Genomic_DNA"/>
</dbReference>
<name>A0ACC2QCN3_9NEOP</name>
<evidence type="ECO:0000313" key="2">
    <source>
        <dbReference type="Proteomes" id="UP001231649"/>
    </source>
</evidence>
<protein>
    <submittedName>
        <fullName evidence="1">Uncharacterized protein</fullName>
    </submittedName>
</protein>
<keyword evidence="2" id="KW-1185">Reference proteome</keyword>
<accession>A0ACC2QCN3</accession>
<evidence type="ECO:0000313" key="1">
    <source>
        <dbReference type="EMBL" id="KAJ8713786.1"/>
    </source>
</evidence>